<keyword evidence="1" id="KW-0378">Hydrolase</keyword>
<keyword evidence="1" id="KW-0614">Plasmid</keyword>
<accession>V9Z8L4</accession>
<dbReference type="InterPro" id="IPR036412">
    <property type="entry name" value="HAD-like_sf"/>
</dbReference>
<reference evidence="1" key="1">
    <citation type="submission" date="2013-09" db="EMBL/GenBank/DDBJ databases">
        <title>Complete nucleotide sequence of Streptomyces linear plasmid pFRL6.</title>
        <authorList>
            <person name="Chen Z."/>
            <person name="Fang P."/>
            <person name="Qin Z."/>
        </authorList>
    </citation>
    <scope>NUCLEOTIDE SEQUENCE</scope>
    <source>
        <plasmid evidence="1">pFRL6</plasmid>
    </source>
</reference>
<dbReference type="Gene3D" id="3.40.50.1000">
    <property type="entry name" value="HAD superfamily/HAD-like"/>
    <property type="match status" value="1"/>
</dbReference>
<dbReference type="AlphaFoldDB" id="V9Z8L4"/>
<dbReference type="NCBIfam" id="TIGR01509">
    <property type="entry name" value="HAD-SF-IA-v3"/>
    <property type="match status" value="1"/>
</dbReference>
<dbReference type="Pfam" id="PF00702">
    <property type="entry name" value="Hydrolase"/>
    <property type="match status" value="1"/>
</dbReference>
<dbReference type="InterPro" id="IPR006439">
    <property type="entry name" value="HAD-SF_hydro_IA"/>
</dbReference>
<name>V9Z8L4_9ACTN</name>
<protein>
    <submittedName>
        <fullName evidence="1">Hydrolase</fullName>
    </submittedName>
</protein>
<dbReference type="PANTHER" id="PTHR43611">
    <property type="entry name" value="ALPHA-D-GLUCOSE 1-PHOSPHATE PHOSPHATASE"/>
    <property type="match status" value="1"/>
</dbReference>
<dbReference type="RefSeq" id="WP_024127699.1">
    <property type="nucleotide sequence ID" value="NC_023286.1"/>
</dbReference>
<geneLocation type="plasmid" evidence="1">
    <name>pFRL6</name>
</geneLocation>
<gene>
    <name evidence="1" type="ORF">pFRL6_376</name>
</gene>
<dbReference type="PANTHER" id="PTHR43611:SF3">
    <property type="entry name" value="FLAVIN MONONUCLEOTIDE HYDROLASE 1, CHLOROPLATIC"/>
    <property type="match status" value="1"/>
</dbReference>
<dbReference type="EMBL" id="KF602051">
    <property type="protein sequence ID" value="AHE40463.1"/>
    <property type="molecule type" value="Genomic_DNA"/>
</dbReference>
<dbReference type="InterPro" id="IPR023214">
    <property type="entry name" value="HAD_sf"/>
</dbReference>
<proteinExistence type="predicted"/>
<organism evidence="1">
    <name type="scientific">Streptomyces sp. F12</name>
    <dbReference type="NCBI Taxonomy" id="1436084"/>
    <lineage>
        <taxon>Bacteria</taxon>
        <taxon>Bacillati</taxon>
        <taxon>Actinomycetota</taxon>
        <taxon>Actinomycetes</taxon>
        <taxon>Kitasatosporales</taxon>
        <taxon>Streptomycetaceae</taxon>
        <taxon>Streptomyces</taxon>
    </lineage>
</organism>
<dbReference type="GO" id="GO:0016787">
    <property type="term" value="F:hydrolase activity"/>
    <property type="evidence" value="ECO:0007669"/>
    <property type="project" value="UniProtKB-KW"/>
</dbReference>
<evidence type="ECO:0000313" key="1">
    <source>
        <dbReference type="EMBL" id="AHE40463.1"/>
    </source>
</evidence>
<sequence>MTTSPTAAHDLEALLLDYNGVAGTQPTDEEWENLATLAGWPAGQHHAFQQAFWNRREAYDAGAMTTHAFWHGLLRGGRSAPPGSKLLTALRQTDTAMWTNTDPNVLAVLHAAHATGLPIILVSNAPHPVADALEDTAWCRTLVTRTVFSARLGANKPHRRMYEAGLAAAGWPRPDKTIFIDDRADNCRAASGLGMRTLHYTGDPSALARHLPQATPTTIP</sequence>
<dbReference type="SUPFAM" id="SSF56784">
    <property type="entry name" value="HAD-like"/>
    <property type="match status" value="1"/>
</dbReference>